<sequence>MPLSPYLSFTGNCADAIVYYQQTLGAELLYKISFGEMPPSAQGSEEGCPSGMNFPDTAIAHANVRIAGSDIMMSDAIASGTAHYSGFTLVLDTQDVEEGKRWFANLAAHGQIEMDWQETFWAHGFGKVSDRFGVPWMINVVKQQPAI</sequence>
<gene>
    <name evidence="2" type="primary">phnB</name>
    <name evidence="2" type="ordered locus">SBG_3729</name>
</gene>
<dbReference type="KEGG" id="sbg:SBG_3729"/>
<dbReference type="SUPFAM" id="SSF54593">
    <property type="entry name" value="Glyoxalase/Bleomycin resistance protein/Dihydroxybiphenyl dioxygenase"/>
    <property type="match status" value="1"/>
</dbReference>
<evidence type="ECO:0000313" key="2">
    <source>
        <dbReference type="EMBL" id="CCC32774.1"/>
    </source>
</evidence>
<dbReference type="InterPro" id="IPR028973">
    <property type="entry name" value="PhnB-like"/>
</dbReference>
<proteinExistence type="predicted"/>
<dbReference type="AlphaFoldDB" id="A0A0K0HGM6"/>
<dbReference type="PANTHER" id="PTHR33990">
    <property type="entry name" value="PROTEIN YJDN-RELATED"/>
    <property type="match status" value="1"/>
</dbReference>
<feature type="domain" description="Glyoxalase/fosfomycin resistance/dioxygenase" evidence="1">
    <location>
        <begin position="7"/>
        <end position="138"/>
    </location>
</feature>
<dbReference type="PANTHER" id="PTHR33990:SF1">
    <property type="entry name" value="PROTEIN YJDN"/>
    <property type="match status" value="1"/>
</dbReference>
<dbReference type="NCBIfam" id="NF007537">
    <property type="entry name" value="PRK10148.1"/>
    <property type="match status" value="1"/>
</dbReference>
<dbReference type="Proteomes" id="UP000000289">
    <property type="component" value="Chromosome"/>
</dbReference>
<dbReference type="GeneID" id="44982795"/>
<organism evidence="2 3">
    <name type="scientific">Salmonella bongori (strain ATCC 43975 / DSM 13772 / NCTC 12419)</name>
    <dbReference type="NCBI Taxonomy" id="218493"/>
    <lineage>
        <taxon>Bacteria</taxon>
        <taxon>Pseudomonadati</taxon>
        <taxon>Pseudomonadota</taxon>
        <taxon>Gammaproteobacteria</taxon>
        <taxon>Enterobacterales</taxon>
        <taxon>Enterobacteriaceae</taxon>
        <taxon>Salmonella</taxon>
    </lineage>
</organism>
<dbReference type="InterPro" id="IPR029068">
    <property type="entry name" value="Glyas_Bleomycin-R_OHBP_Dase"/>
</dbReference>
<dbReference type="eggNOG" id="COG2764">
    <property type="taxonomic scope" value="Bacteria"/>
</dbReference>
<dbReference type="EMBL" id="FR877557">
    <property type="protein sequence ID" value="CCC32774.1"/>
    <property type="molecule type" value="Genomic_DNA"/>
</dbReference>
<dbReference type="InterPro" id="IPR004360">
    <property type="entry name" value="Glyas_Fos-R_dOase_dom"/>
</dbReference>
<name>A0A0K0HGM6_SALBC</name>
<accession>A0A0K0HGM6</accession>
<dbReference type="Pfam" id="PF00903">
    <property type="entry name" value="Glyoxalase"/>
    <property type="match status" value="1"/>
</dbReference>
<protein>
    <recommendedName>
        <fullName evidence="1">Glyoxalase/fosfomycin resistance/dioxygenase domain-containing protein</fullName>
    </recommendedName>
</protein>
<evidence type="ECO:0000259" key="1">
    <source>
        <dbReference type="Pfam" id="PF00903"/>
    </source>
</evidence>
<dbReference type="RefSeq" id="WP_001131348.1">
    <property type="nucleotide sequence ID" value="NC_015761.1"/>
</dbReference>
<dbReference type="Gene3D" id="3.10.180.10">
    <property type="entry name" value="2,3-Dihydroxybiphenyl 1,2-Dioxygenase, domain 1"/>
    <property type="match status" value="1"/>
</dbReference>
<evidence type="ECO:0000313" key="3">
    <source>
        <dbReference type="Proteomes" id="UP000000289"/>
    </source>
</evidence>
<dbReference type="CDD" id="cd06588">
    <property type="entry name" value="PhnB_like"/>
    <property type="match status" value="1"/>
</dbReference>
<reference evidence="2 3" key="1">
    <citation type="journal article" date="2011" name="PLoS Pathog.">
        <title>Salmonella bongori provides insights into the evolution of the Salmonellae.</title>
        <authorList>
            <person name="Fookes M."/>
            <person name="Schroeder G.N."/>
            <person name="Langridge G.C."/>
            <person name="Blondel C.J."/>
            <person name="Mammina C."/>
            <person name="Connor T.R."/>
            <person name="Seth-Smith H."/>
            <person name="Vernikos G.S."/>
            <person name="Robinson K.S."/>
            <person name="Sanders M."/>
            <person name="Petty N.K."/>
            <person name="Kingsley R.A."/>
            <person name="Baumler A.J."/>
            <person name="Nuccio S.P."/>
            <person name="Contreras I."/>
            <person name="Santiviago C.A."/>
            <person name="Maskell D."/>
            <person name="Barrow P."/>
            <person name="Humphrey T."/>
            <person name="Nastasi A."/>
            <person name="Roberts M."/>
            <person name="Frankel G."/>
            <person name="Parkhill J."/>
            <person name="Dougan G."/>
            <person name="Thomson N.R."/>
        </authorList>
    </citation>
    <scope>NUCLEOTIDE SEQUENCE [LARGE SCALE GENOMIC DNA]</scope>
    <source>
        <strain evidence="3">ATCC 43975 / DSM 13772 / NCTC 12419</strain>
    </source>
</reference>